<dbReference type="AlphaFoldDB" id="A0A975D5H8"/>
<sequence>MSIADHREYFERRLSESAALAEKAGDPALAHVYRQFASHYARALAEEQQGKLRVISTGRRGLAK</sequence>
<proteinExistence type="predicted"/>
<dbReference type="EMBL" id="CP059319">
    <property type="protein sequence ID" value="QTH23437.1"/>
    <property type="molecule type" value="Genomic_DNA"/>
</dbReference>
<evidence type="ECO:0000313" key="2">
    <source>
        <dbReference type="Proteomes" id="UP000664914"/>
    </source>
</evidence>
<reference evidence="1" key="2">
    <citation type="submission" date="2021-04" db="EMBL/GenBank/DDBJ databases">
        <title>Isolation and genomic analysis of the ibuprofen-degrading bacterium Sphingomonas strain MPO218.</title>
        <authorList>
            <person name="Aulestia M."/>
            <person name="Flores A."/>
            <person name="Mangas E.L."/>
            <person name="Perez-Pulido A.J."/>
            <person name="Santero E."/>
            <person name="Camacho E.M."/>
        </authorList>
    </citation>
    <scope>NUCLEOTIDE SEQUENCE</scope>
    <source>
        <strain evidence="1">MPO218</strain>
    </source>
</reference>
<dbReference type="RefSeq" id="WP_208633808.1">
    <property type="nucleotide sequence ID" value="NZ_CP059319.1"/>
</dbReference>
<reference evidence="1" key="1">
    <citation type="submission" date="2020-07" db="EMBL/GenBank/DDBJ databases">
        <authorList>
            <person name="Camacho E."/>
        </authorList>
    </citation>
    <scope>NUCLEOTIDE SEQUENCE</scope>
    <source>
        <strain evidence="1">MPO218</strain>
    </source>
</reference>
<protein>
    <submittedName>
        <fullName evidence="1">Uncharacterized protein</fullName>
    </submittedName>
</protein>
<evidence type="ECO:0000313" key="1">
    <source>
        <dbReference type="EMBL" id="QTH23437.1"/>
    </source>
</evidence>
<dbReference type="Proteomes" id="UP000664914">
    <property type="component" value="Chromosome"/>
</dbReference>
<organism evidence="1 2">
    <name type="scientific">Rhizorhabdus wittichii</name>
    <dbReference type="NCBI Taxonomy" id="160791"/>
    <lineage>
        <taxon>Bacteria</taxon>
        <taxon>Pseudomonadati</taxon>
        <taxon>Pseudomonadota</taxon>
        <taxon>Alphaproteobacteria</taxon>
        <taxon>Sphingomonadales</taxon>
        <taxon>Sphingomonadaceae</taxon>
        <taxon>Rhizorhabdus</taxon>
    </lineage>
</organism>
<accession>A0A975D5H8</accession>
<name>A0A975D5H8_9SPHN</name>
<gene>
    <name evidence="1" type="ORF">HRJ34_08045</name>
</gene>